<evidence type="ECO:0000256" key="1">
    <source>
        <dbReference type="SAM" id="Phobius"/>
    </source>
</evidence>
<dbReference type="Proteomes" id="UP000694892">
    <property type="component" value="Unassembled WGS sequence"/>
</dbReference>
<keyword evidence="1" id="KW-0472">Membrane</keyword>
<feature type="non-terminal residue" evidence="2">
    <location>
        <position position="1"/>
    </location>
</feature>
<gene>
    <name evidence="2" type="ORF">XELAEV_18000111mg</name>
</gene>
<evidence type="ECO:0000313" key="2">
    <source>
        <dbReference type="EMBL" id="OCT56425.1"/>
    </source>
</evidence>
<feature type="transmembrane region" description="Helical" evidence="1">
    <location>
        <begin position="51"/>
        <end position="69"/>
    </location>
</feature>
<keyword evidence="1" id="KW-1133">Transmembrane helix</keyword>
<sequence>LPETNLSTTSFCNGLTSLSNQLDFSLQDCTFLSADCLDNVNSPPRFGGKHFWNTAVLYSVFLNVFFFLFKYTLGS</sequence>
<name>A0A974BQH1_XENLA</name>
<organism evidence="2">
    <name type="scientific">Xenopus laevis</name>
    <name type="common">African clawed frog</name>
    <dbReference type="NCBI Taxonomy" id="8355"/>
    <lineage>
        <taxon>Eukaryota</taxon>
        <taxon>Metazoa</taxon>
        <taxon>Chordata</taxon>
        <taxon>Craniata</taxon>
        <taxon>Vertebrata</taxon>
        <taxon>Euteleostomi</taxon>
        <taxon>Amphibia</taxon>
        <taxon>Batrachia</taxon>
        <taxon>Anura</taxon>
        <taxon>Pipoidea</taxon>
        <taxon>Pipidae</taxon>
        <taxon>Xenopodinae</taxon>
        <taxon>Xenopus</taxon>
        <taxon>Xenopus</taxon>
    </lineage>
</organism>
<dbReference type="EMBL" id="KV467279">
    <property type="protein sequence ID" value="OCT56425.1"/>
    <property type="molecule type" value="Genomic_DNA"/>
</dbReference>
<proteinExistence type="predicted"/>
<reference evidence="2" key="1">
    <citation type="submission" date="2016-05" db="EMBL/GenBank/DDBJ databases">
        <title>WGS assembly of Xenopus laevis.</title>
        <authorList>
            <person name="Session A."/>
            <person name="Uno Y."/>
            <person name="Kwon T."/>
            <person name="Chapman J."/>
            <person name="Toyoda A."/>
            <person name="Takahashi S."/>
            <person name="Fukui A."/>
            <person name="Hikosaka A."/>
            <person name="Putnam N."/>
            <person name="Stites J."/>
            <person name="Van Heeringen S."/>
            <person name="Quigley I."/>
            <person name="Heinz S."/>
            <person name="Hellsten U."/>
            <person name="Lyons J."/>
            <person name="Suzuki A."/>
            <person name="Kondo M."/>
            <person name="Ogino H."/>
            <person name="Ochi H."/>
            <person name="Bogdanovic O."/>
            <person name="Lister R."/>
            <person name="Georgiou G."/>
            <person name="Paranjpe S."/>
            <person name="Van Kruijsbergen I."/>
            <person name="Mozaffari S."/>
            <person name="Shu S."/>
            <person name="Schmutz J."/>
            <person name="Jenkins J."/>
            <person name="Grimwood J."/>
            <person name="Carlson J."/>
            <person name="Mitros T."/>
            <person name="Simakov O."/>
            <person name="Heald R."/>
            <person name="Miller K."/>
            <person name="Haudenschild C."/>
            <person name="Kuroki Y."/>
            <person name="Tanaka T."/>
            <person name="Michiue T."/>
            <person name="Watanabe M."/>
            <person name="Kinoshita T."/>
            <person name="Ohta Y."/>
            <person name="Mawaribuchi S."/>
            <person name="Suzuki Y."/>
            <person name="Haramoto Y."/>
            <person name="Yamamoto T."/>
            <person name="Takagi C."/>
            <person name="Kitzman J."/>
            <person name="Shendure J."/>
            <person name="Nakayama T."/>
            <person name="Izutsu Y."/>
            <person name="Robert J."/>
            <person name="Dichmann D."/>
            <person name="Flajnik M."/>
            <person name="Houston D."/>
            <person name="Marcotte E."/>
            <person name="Wallingford J."/>
            <person name="Ito Y."/>
            <person name="Asashima M."/>
            <person name="Ueno N."/>
            <person name="Matsuda Y."/>
            <person name="Jan Veenstra G."/>
            <person name="Fujiyama A."/>
            <person name="Harland R."/>
            <person name="Taira M."/>
            <person name="Rokhsar D.S."/>
        </authorList>
    </citation>
    <scope>NUCLEOTIDE SEQUENCE</scope>
    <source>
        <strain evidence="2">J</strain>
        <tissue evidence="2">Blood</tissue>
    </source>
</reference>
<protein>
    <submittedName>
        <fullName evidence="2">Uncharacterized protein</fullName>
    </submittedName>
</protein>
<dbReference type="AlphaFoldDB" id="A0A974BQH1"/>
<keyword evidence="1" id="KW-0812">Transmembrane</keyword>
<accession>A0A974BQH1</accession>